<dbReference type="PANTHER" id="PTHR33132">
    <property type="entry name" value="OSJNBB0118P14.9 PROTEIN"/>
    <property type="match status" value="1"/>
</dbReference>
<reference evidence="1 2" key="1">
    <citation type="journal article" date="2020" name="Nat. Food">
        <title>A phased Vanilla planifolia genome enables genetic improvement of flavour and production.</title>
        <authorList>
            <person name="Hasing T."/>
            <person name="Tang H."/>
            <person name="Brym M."/>
            <person name="Khazi F."/>
            <person name="Huang T."/>
            <person name="Chambers A.H."/>
        </authorList>
    </citation>
    <scope>NUCLEOTIDE SEQUENCE [LARGE SCALE GENOMIC DNA]</scope>
    <source>
        <tissue evidence="1">Leaf</tissue>
    </source>
</reference>
<organism evidence="1 2">
    <name type="scientific">Vanilla planifolia</name>
    <name type="common">Vanilla</name>
    <dbReference type="NCBI Taxonomy" id="51239"/>
    <lineage>
        <taxon>Eukaryota</taxon>
        <taxon>Viridiplantae</taxon>
        <taxon>Streptophyta</taxon>
        <taxon>Embryophyta</taxon>
        <taxon>Tracheophyta</taxon>
        <taxon>Spermatophyta</taxon>
        <taxon>Magnoliopsida</taxon>
        <taxon>Liliopsida</taxon>
        <taxon>Asparagales</taxon>
        <taxon>Orchidaceae</taxon>
        <taxon>Vanilloideae</taxon>
        <taxon>Vanilleae</taxon>
        <taxon>Vanilla</taxon>
    </lineage>
</organism>
<dbReference type="EMBL" id="JADCNM010000003">
    <property type="protein sequence ID" value="KAG0489534.1"/>
    <property type="molecule type" value="Genomic_DNA"/>
</dbReference>
<name>A0A835V6R2_VANPL</name>
<dbReference type="OrthoDB" id="1109687at2759"/>
<sequence length="91" mass="9774">MNTIMEEENPYFSQLEKSRSMDSLSTLAASKTCVCSPTRHPGSFRCRYHRQPPNPSSGVPSPAVSVVKAEAANHAMVPACSALKHEGADGK</sequence>
<evidence type="ECO:0000313" key="1">
    <source>
        <dbReference type="EMBL" id="KAG0489534.1"/>
    </source>
</evidence>
<evidence type="ECO:0000313" key="2">
    <source>
        <dbReference type="Proteomes" id="UP000639772"/>
    </source>
</evidence>
<gene>
    <name evidence="1" type="ORF">HPP92_006397</name>
</gene>
<protein>
    <submittedName>
        <fullName evidence="1">Uncharacterized protein</fullName>
    </submittedName>
</protein>
<dbReference type="AlphaFoldDB" id="A0A835V6R2"/>
<comment type="caution">
    <text evidence="1">The sequence shown here is derived from an EMBL/GenBank/DDBJ whole genome shotgun (WGS) entry which is preliminary data.</text>
</comment>
<proteinExistence type="predicted"/>
<accession>A0A835V6R2</accession>
<dbReference type="Proteomes" id="UP000639772">
    <property type="component" value="Chromosome 3"/>
</dbReference>